<feature type="compositionally biased region" description="Pro residues" evidence="1">
    <location>
        <begin position="681"/>
        <end position="691"/>
    </location>
</feature>
<evidence type="ECO:0000313" key="2">
    <source>
        <dbReference type="EMBL" id="KAK1480065.1"/>
    </source>
</evidence>
<feature type="compositionally biased region" description="Basic and acidic residues" evidence="1">
    <location>
        <begin position="76"/>
        <end position="90"/>
    </location>
</feature>
<evidence type="ECO:0000313" key="3">
    <source>
        <dbReference type="Proteomes" id="UP001239213"/>
    </source>
</evidence>
<feature type="region of interest" description="Disordered" evidence="1">
    <location>
        <begin position="76"/>
        <end position="110"/>
    </location>
</feature>
<dbReference type="EMBL" id="MPDP01000112">
    <property type="protein sequence ID" value="KAK1480065.1"/>
    <property type="molecule type" value="Genomic_DNA"/>
</dbReference>
<keyword evidence="3" id="KW-1185">Reference proteome</keyword>
<dbReference type="Proteomes" id="UP001239213">
    <property type="component" value="Unassembled WGS sequence"/>
</dbReference>
<reference evidence="2" key="1">
    <citation type="submission" date="2016-11" db="EMBL/GenBank/DDBJ databases">
        <title>The genome sequence of Colletotrichum cuscutae.</title>
        <authorList>
            <person name="Baroncelli R."/>
        </authorList>
    </citation>
    <scope>NUCLEOTIDE SEQUENCE</scope>
    <source>
        <strain evidence="2">IMI 304802</strain>
    </source>
</reference>
<dbReference type="AlphaFoldDB" id="A0AAI9Y631"/>
<gene>
    <name evidence="2" type="ORF">CCUS01_00621</name>
</gene>
<organism evidence="2 3">
    <name type="scientific">Colletotrichum cuscutae</name>
    <dbReference type="NCBI Taxonomy" id="1209917"/>
    <lineage>
        <taxon>Eukaryota</taxon>
        <taxon>Fungi</taxon>
        <taxon>Dikarya</taxon>
        <taxon>Ascomycota</taxon>
        <taxon>Pezizomycotina</taxon>
        <taxon>Sordariomycetes</taxon>
        <taxon>Hypocreomycetidae</taxon>
        <taxon>Glomerellales</taxon>
        <taxon>Glomerellaceae</taxon>
        <taxon>Colletotrichum</taxon>
        <taxon>Colletotrichum acutatum species complex</taxon>
    </lineage>
</organism>
<evidence type="ECO:0000256" key="1">
    <source>
        <dbReference type="SAM" id="MobiDB-lite"/>
    </source>
</evidence>
<sequence length="749" mass="83261">MKEGRRAKVAGRRRKRAAFMMGGIVFGFSVGKAAAGELLGPRLLGGAGSSRCNGTMTGLLQAVKTKLRTRRRRRMEGLLAKDRQQNREGKIVAGQGKGKSRKKERDGSRAEIVTGRGTTTALFLRVSPPSLSLFVGREVTACMDNIGPRPFLFLLLTLMILAKSLELEKKYGIRLATYAQLLRAARRMTKSNPTQIFCSNFFAVFSAVVVSEIPLVTLSWALGRLCCLRTNANSSVIGRVNRPLSHKNYKSLSSSSESHRASSIPNRLFLSFLSDGEMKINLILSKYGGGEIGVSSASCHFGLACGISPARSDPQNASIAFAKEVVVSLLPCDSFKGKKHFAFQLSPAMTAFSCIQRSWTCSDLGRTRPADPTSRDKITTTTEGSTEEWSWPCYISTSPRWRPHAWYHSVPRDPRDLIHPGLMPQMNVYEFAQRHPKDGNLQCNNNTWSFLFAKHNATLPQLKIPPTFVFVPVRSWRTGSFSLSLLRPTDTCHYLPGISPVFVPSERPGNNNRGRACILLGTTAPFVSVASHYRFPFRLPSFPYRTLPSLPLQVLHIISLLKAGSVKCIIIRPCRLSAVILPGLPMIFTAVVRSNSVTLSFFSLYQFQPDATSPCLNSQEIKDRHDTMNPYALLYLALLYLSCPDYRYNYDNDDDDDNAPSPMTHQENTKANAQQSSRRLVPPPSPFPLPPRSEIRIRHAAMQSESRSRGVVDYLKPGSEKLARNRPQLRFFLLVSTSFVPPEASQVLL</sequence>
<comment type="caution">
    <text evidence="2">The sequence shown here is derived from an EMBL/GenBank/DDBJ whole genome shotgun (WGS) entry which is preliminary data.</text>
</comment>
<protein>
    <submittedName>
        <fullName evidence="2">Uncharacterized protein</fullName>
    </submittedName>
</protein>
<feature type="compositionally biased region" description="Polar residues" evidence="1">
    <location>
        <begin position="661"/>
        <end position="675"/>
    </location>
</feature>
<name>A0AAI9Y631_9PEZI</name>
<feature type="region of interest" description="Disordered" evidence="1">
    <location>
        <begin position="651"/>
        <end position="692"/>
    </location>
</feature>
<accession>A0AAI9Y631</accession>
<proteinExistence type="predicted"/>